<dbReference type="PANTHER" id="PTHR34980">
    <property type="entry name" value="INNER MEMBRANE PROTEIN-RELATED-RELATED"/>
    <property type="match status" value="1"/>
</dbReference>
<dbReference type="OrthoDB" id="9812349at2"/>
<organism evidence="2 3">
    <name type="scientific">Brevibacillus gelatini</name>
    <dbReference type="NCBI Taxonomy" id="1655277"/>
    <lineage>
        <taxon>Bacteria</taxon>
        <taxon>Bacillati</taxon>
        <taxon>Bacillota</taxon>
        <taxon>Bacilli</taxon>
        <taxon>Bacillales</taxon>
        <taxon>Paenibacillaceae</taxon>
        <taxon>Brevibacillus</taxon>
    </lineage>
</organism>
<dbReference type="RefSeq" id="WP_122902998.1">
    <property type="nucleotide sequence ID" value="NZ_CP154342.1"/>
</dbReference>
<name>A0A3M8BDI6_9BACL</name>
<evidence type="ECO:0000256" key="1">
    <source>
        <dbReference type="SAM" id="Phobius"/>
    </source>
</evidence>
<dbReference type="AlphaFoldDB" id="A0A3M8BDI6"/>
<comment type="caution">
    <text evidence="2">The sequence shown here is derived from an EMBL/GenBank/DDBJ whole genome shotgun (WGS) entry which is preliminary data.</text>
</comment>
<proteinExistence type="predicted"/>
<feature type="transmembrane region" description="Helical" evidence="1">
    <location>
        <begin position="79"/>
        <end position="97"/>
    </location>
</feature>
<reference evidence="2 3" key="1">
    <citation type="submission" date="2018-10" db="EMBL/GenBank/DDBJ databases">
        <title>Phylogenomics of Brevibacillus.</title>
        <authorList>
            <person name="Dunlap C."/>
        </authorList>
    </citation>
    <scope>NUCLEOTIDE SEQUENCE [LARGE SCALE GENOMIC DNA]</scope>
    <source>
        <strain evidence="2 3">DSM 100115</strain>
    </source>
</reference>
<dbReference type="GO" id="GO:0005886">
    <property type="term" value="C:plasma membrane"/>
    <property type="evidence" value="ECO:0007669"/>
    <property type="project" value="TreeGrafter"/>
</dbReference>
<dbReference type="InterPro" id="IPR008523">
    <property type="entry name" value="DUF805"/>
</dbReference>
<keyword evidence="1" id="KW-0812">Transmembrane</keyword>
<feature type="transmembrane region" description="Helical" evidence="1">
    <location>
        <begin position="50"/>
        <end position="67"/>
    </location>
</feature>
<dbReference type="PANTHER" id="PTHR34980:SF2">
    <property type="entry name" value="INNER MEMBRANE PROTEIN YHAH-RELATED"/>
    <property type="match status" value="1"/>
</dbReference>
<protein>
    <submittedName>
        <fullName evidence="2">DUF805 domain-containing protein</fullName>
    </submittedName>
</protein>
<evidence type="ECO:0000313" key="2">
    <source>
        <dbReference type="EMBL" id="RNB61491.1"/>
    </source>
</evidence>
<keyword evidence="3" id="KW-1185">Reference proteome</keyword>
<keyword evidence="1" id="KW-1133">Transmembrane helix</keyword>
<evidence type="ECO:0000313" key="3">
    <source>
        <dbReference type="Proteomes" id="UP000268829"/>
    </source>
</evidence>
<dbReference type="EMBL" id="RHHS01000006">
    <property type="protein sequence ID" value="RNB61491.1"/>
    <property type="molecule type" value="Genomic_DNA"/>
</dbReference>
<sequence length="119" mass="13393">MEWYVKVLKNYVNFSGRARRKEYWMFTLFSVIISLILVIIESLIGLPQSLSTLYSLAVMLPGLGVFVRRMHDTGRSGWWILIGLIPLIGSIILLVFLCQDSAPDNDYGPNPKTEGSLSA</sequence>
<gene>
    <name evidence="2" type="ORF">EDM57_01435</name>
</gene>
<keyword evidence="1" id="KW-0472">Membrane</keyword>
<dbReference type="Proteomes" id="UP000268829">
    <property type="component" value="Unassembled WGS sequence"/>
</dbReference>
<feature type="transmembrane region" description="Helical" evidence="1">
    <location>
        <begin position="23"/>
        <end position="44"/>
    </location>
</feature>
<dbReference type="Pfam" id="PF05656">
    <property type="entry name" value="DUF805"/>
    <property type="match status" value="1"/>
</dbReference>
<accession>A0A3M8BDI6</accession>